<dbReference type="GeneID" id="7840808"/>
<dbReference type="EMBL" id="GG662667">
    <property type="protein sequence ID" value="EAR97223.1"/>
    <property type="molecule type" value="Genomic_DNA"/>
</dbReference>
<feature type="compositionally biased region" description="Low complexity" evidence="1">
    <location>
        <begin position="197"/>
        <end position="206"/>
    </location>
</feature>
<feature type="region of interest" description="Disordered" evidence="1">
    <location>
        <begin position="135"/>
        <end position="171"/>
    </location>
</feature>
<evidence type="ECO:0000313" key="2">
    <source>
        <dbReference type="EMBL" id="EAR97223.1"/>
    </source>
</evidence>
<reference evidence="3" key="1">
    <citation type="journal article" date="2006" name="PLoS Biol.">
        <title>Macronuclear genome sequence of the ciliate Tetrahymena thermophila, a model eukaryote.</title>
        <authorList>
            <person name="Eisen J.A."/>
            <person name="Coyne R.S."/>
            <person name="Wu M."/>
            <person name="Wu D."/>
            <person name="Thiagarajan M."/>
            <person name="Wortman J.R."/>
            <person name="Badger J.H."/>
            <person name="Ren Q."/>
            <person name="Amedeo P."/>
            <person name="Jones K.M."/>
            <person name="Tallon L.J."/>
            <person name="Delcher A.L."/>
            <person name="Salzberg S.L."/>
            <person name="Silva J.C."/>
            <person name="Haas B.J."/>
            <person name="Majoros W.H."/>
            <person name="Farzad M."/>
            <person name="Carlton J.M."/>
            <person name="Smith R.K. Jr."/>
            <person name="Garg J."/>
            <person name="Pearlman R.E."/>
            <person name="Karrer K.M."/>
            <person name="Sun L."/>
            <person name="Manning G."/>
            <person name="Elde N.C."/>
            <person name="Turkewitz A.P."/>
            <person name="Asai D.J."/>
            <person name="Wilkes D.E."/>
            <person name="Wang Y."/>
            <person name="Cai H."/>
            <person name="Collins K."/>
            <person name="Stewart B.A."/>
            <person name="Lee S.R."/>
            <person name="Wilamowska K."/>
            <person name="Weinberg Z."/>
            <person name="Ruzzo W.L."/>
            <person name="Wloga D."/>
            <person name="Gaertig J."/>
            <person name="Frankel J."/>
            <person name="Tsao C.-C."/>
            <person name="Gorovsky M.A."/>
            <person name="Keeling P.J."/>
            <person name="Waller R.F."/>
            <person name="Patron N.J."/>
            <person name="Cherry J.M."/>
            <person name="Stover N.A."/>
            <person name="Krieger C.J."/>
            <person name="del Toro C."/>
            <person name="Ryder H.F."/>
            <person name="Williamson S.C."/>
            <person name="Barbeau R.A."/>
            <person name="Hamilton E.P."/>
            <person name="Orias E."/>
        </authorList>
    </citation>
    <scope>NUCLEOTIDE SEQUENCE [LARGE SCALE GENOMIC DNA]</scope>
    <source>
        <strain evidence="3">SB210</strain>
    </source>
</reference>
<sequence>MSYYTNTMNASTNDCFAAYNQNEYRFNPQYEMNYQQQQNNNLNNTCLQGESFQAQQQQYASTATPYYYQEQQIQYYAQYHEQPEQIYYNYTQQQQPNDQCFNHLYHQSHQQVVYPNPTLEQQNFFKQEAINTKEEFENSCHESDNAENQSITYSPNSPNPLRESNSSLTCSPSSINLKTEEILPLSPKLPQRKNASKKSAANKLAAQVSESSQSLEKTKQSISKNNIRNFLTPIVRMRSGFVDYQLLEKEKLTTLQYDAFLKQHFYVPGQTRLNIRQTIFDSLLDPQEKSQMKEKKVFALTVIKKIQEQFLRLIIEKRSTFNQQEFKQQFEWINGINETLTEFLNSISN</sequence>
<feature type="compositionally biased region" description="Basic and acidic residues" evidence="1">
    <location>
        <begin position="135"/>
        <end position="144"/>
    </location>
</feature>
<dbReference type="HOGENOM" id="CLU_795663_0_0_1"/>
<evidence type="ECO:0000313" key="3">
    <source>
        <dbReference type="Proteomes" id="UP000009168"/>
    </source>
</evidence>
<gene>
    <name evidence="2" type="ORF">TTHERM_00483550</name>
</gene>
<feature type="compositionally biased region" description="Polar residues" evidence="1">
    <location>
        <begin position="146"/>
        <end position="156"/>
    </location>
</feature>
<keyword evidence="3" id="KW-1185">Reference proteome</keyword>
<evidence type="ECO:0000256" key="1">
    <source>
        <dbReference type="SAM" id="MobiDB-lite"/>
    </source>
</evidence>
<feature type="region of interest" description="Disordered" evidence="1">
    <location>
        <begin position="184"/>
        <end position="219"/>
    </location>
</feature>
<dbReference type="InParanoid" id="I7M1N2"/>
<name>I7M1N2_TETTS</name>
<proteinExistence type="predicted"/>
<dbReference type="KEGG" id="tet:TTHERM_00483550"/>
<accession>I7M1N2</accession>
<dbReference type="Proteomes" id="UP000009168">
    <property type="component" value="Unassembled WGS sequence"/>
</dbReference>
<dbReference type="AlphaFoldDB" id="I7M1N2"/>
<feature type="compositionally biased region" description="Polar residues" evidence="1">
    <location>
        <begin position="208"/>
        <end position="219"/>
    </location>
</feature>
<organism evidence="2 3">
    <name type="scientific">Tetrahymena thermophila (strain SB210)</name>
    <dbReference type="NCBI Taxonomy" id="312017"/>
    <lineage>
        <taxon>Eukaryota</taxon>
        <taxon>Sar</taxon>
        <taxon>Alveolata</taxon>
        <taxon>Ciliophora</taxon>
        <taxon>Intramacronucleata</taxon>
        <taxon>Oligohymenophorea</taxon>
        <taxon>Hymenostomatida</taxon>
        <taxon>Tetrahymenina</taxon>
        <taxon>Tetrahymenidae</taxon>
        <taxon>Tetrahymena</taxon>
    </lineage>
</organism>
<feature type="compositionally biased region" description="Polar residues" evidence="1">
    <location>
        <begin position="162"/>
        <end position="171"/>
    </location>
</feature>
<dbReference type="RefSeq" id="XP_001017468.1">
    <property type="nucleotide sequence ID" value="XM_001017468.1"/>
</dbReference>
<protein>
    <submittedName>
        <fullName evidence="2">Uncharacterized protein</fullName>
    </submittedName>
</protein>